<dbReference type="Proteomes" id="UP000291301">
    <property type="component" value="Unassembled WGS sequence"/>
</dbReference>
<dbReference type="OrthoDB" id="9812260at2"/>
<dbReference type="EMBL" id="SJST01000005">
    <property type="protein sequence ID" value="TCD13493.1"/>
    <property type="molecule type" value="Genomic_DNA"/>
</dbReference>
<dbReference type="InterPro" id="IPR011620">
    <property type="entry name" value="Sig_transdc_His_kinase_LytS_TM"/>
</dbReference>
<dbReference type="FunFam" id="3.30.70.270:FF:000001">
    <property type="entry name" value="Diguanylate cyclase domain protein"/>
    <property type="match status" value="1"/>
</dbReference>
<dbReference type="Pfam" id="PF00990">
    <property type="entry name" value="GGDEF"/>
    <property type="match status" value="1"/>
</dbReference>
<dbReference type="NCBIfam" id="TIGR00254">
    <property type="entry name" value="GGDEF"/>
    <property type="match status" value="1"/>
</dbReference>
<proteinExistence type="predicted"/>
<dbReference type="GO" id="GO:0005886">
    <property type="term" value="C:plasma membrane"/>
    <property type="evidence" value="ECO:0007669"/>
    <property type="project" value="UniProtKB-SubCell"/>
</dbReference>
<feature type="transmembrane region" description="Helical" evidence="8">
    <location>
        <begin position="162"/>
        <end position="182"/>
    </location>
</feature>
<feature type="transmembrane region" description="Helical" evidence="8">
    <location>
        <begin position="37"/>
        <end position="56"/>
    </location>
</feature>
<feature type="transmembrane region" description="Helical" evidence="8">
    <location>
        <begin position="306"/>
        <end position="325"/>
    </location>
</feature>
<comment type="subcellular location">
    <subcellularLocation>
        <location evidence="1">Cell membrane</location>
        <topology evidence="1">Multi-pass membrane protein</topology>
    </subcellularLocation>
</comment>
<evidence type="ECO:0000313" key="10">
    <source>
        <dbReference type="EMBL" id="TCD13493.1"/>
    </source>
</evidence>
<evidence type="ECO:0000256" key="3">
    <source>
        <dbReference type="ARBA" id="ARBA00022475"/>
    </source>
</evidence>
<dbReference type="InterPro" id="IPR029787">
    <property type="entry name" value="Nucleotide_cyclase"/>
</dbReference>
<evidence type="ECO:0000256" key="5">
    <source>
        <dbReference type="ARBA" id="ARBA00022989"/>
    </source>
</evidence>
<organism evidence="10 11">
    <name type="scientific">Oricola cellulosilytica</name>
    <dbReference type="NCBI Taxonomy" id="1429082"/>
    <lineage>
        <taxon>Bacteria</taxon>
        <taxon>Pseudomonadati</taxon>
        <taxon>Pseudomonadota</taxon>
        <taxon>Alphaproteobacteria</taxon>
        <taxon>Hyphomicrobiales</taxon>
        <taxon>Ahrensiaceae</taxon>
        <taxon>Oricola</taxon>
    </lineage>
</organism>
<comment type="caution">
    <text evidence="10">The sequence shown here is derived from an EMBL/GenBank/DDBJ whole genome shotgun (WGS) entry which is preliminary data.</text>
</comment>
<dbReference type="PANTHER" id="PTHR45138:SF9">
    <property type="entry name" value="DIGUANYLATE CYCLASE DGCM-RELATED"/>
    <property type="match status" value="1"/>
</dbReference>
<evidence type="ECO:0000256" key="1">
    <source>
        <dbReference type="ARBA" id="ARBA00004651"/>
    </source>
</evidence>
<keyword evidence="11" id="KW-1185">Reference proteome</keyword>
<dbReference type="InterPro" id="IPR050469">
    <property type="entry name" value="Diguanylate_Cyclase"/>
</dbReference>
<keyword evidence="4 8" id="KW-0812">Transmembrane</keyword>
<protein>
    <recommendedName>
        <fullName evidence="2">diguanylate cyclase</fullName>
        <ecNumber evidence="2">2.7.7.65</ecNumber>
    </recommendedName>
</protein>
<evidence type="ECO:0000256" key="4">
    <source>
        <dbReference type="ARBA" id="ARBA00022692"/>
    </source>
</evidence>
<dbReference type="EC" id="2.7.7.65" evidence="2"/>
<accession>A0A4R0P8T3</accession>
<reference evidence="10 11" key="1">
    <citation type="journal article" date="2015" name="Antonie Van Leeuwenhoek">
        <title>Oricola cellulosilytica gen. nov., sp. nov., a cellulose-degrading bacterium of the family Phyllobacteriaceae isolated from surface seashore water, and emended descriptions of Mesorhizobium loti and Phyllobacterium myrsinacearum.</title>
        <authorList>
            <person name="Hameed A."/>
            <person name="Shahina M."/>
            <person name="Lai W.A."/>
            <person name="Lin S.Y."/>
            <person name="Young L.S."/>
            <person name="Liu Y.C."/>
            <person name="Hsu Y.H."/>
            <person name="Young C.C."/>
        </authorList>
    </citation>
    <scope>NUCLEOTIDE SEQUENCE [LARGE SCALE GENOMIC DNA]</scope>
    <source>
        <strain evidence="10 11">KCTC 52183</strain>
    </source>
</reference>
<gene>
    <name evidence="10" type="ORF">E0D97_13555</name>
</gene>
<evidence type="ECO:0000313" key="11">
    <source>
        <dbReference type="Proteomes" id="UP000291301"/>
    </source>
</evidence>
<dbReference type="Pfam" id="PF07694">
    <property type="entry name" value="5TM-5TMR_LYT"/>
    <property type="match status" value="1"/>
</dbReference>
<keyword evidence="5 8" id="KW-1133">Transmembrane helix</keyword>
<keyword evidence="3" id="KW-1003">Cell membrane</keyword>
<dbReference type="InterPro" id="IPR043128">
    <property type="entry name" value="Rev_trsase/Diguanyl_cyclase"/>
</dbReference>
<dbReference type="Gene3D" id="3.30.70.270">
    <property type="match status" value="1"/>
</dbReference>
<evidence type="ECO:0000259" key="9">
    <source>
        <dbReference type="PROSITE" id="PS50887"/>
    </source>
</evidence>
<sequence length="360" mass="38837">MTVEIAPSFVQGVGIAALTAMSLELALKRCSDKYTEMLVTGLVLAAGLIVSMALPLRFAPGVTYDLGHVFLIIAPTFGGWIATLLTVVVAVAGRIYQGGAGTSAALIGIAVSSCLGIAFALLFKSRDLSARKLVAMGLAASVSIFSVFFLPTEIAFEFLEQAGLAMAIANLLGVLIVGSMLTGRRAQLYRERSLTEDTTTDPLTRLHNRRFFEDRGPDFARQALETYGSYAVMVIDVDNFKAINDTFGHARGDVVLRKIADMVKAQTRSTDLVARYGGEEIVVMVCDSVNIRDLAERIRQSIEGTAVLLGGIPLMVTVSVGYQIVRSFNITFEDAFERADAALYRAKDNGRNRVEYGRAA</sequence>
<comment type="catalytic activity">
    <reaction evidence="7">
        <text>2 GTP = 3',3'-c-di-GMP + 2 diphosphate</text>
        <dbReference type="Rhea" id="RHEA:24898"/>
        <dbReference type="ChEBI" id="CHEBI:33019"/>
        <dbReference type="ChEBI" id="CHEBI:37565"/>
        <dbReference type="ChEBI" id="CHEBI:58805"/>
        <dbReference type="EC" id="2.7.7.65"/>
    </reaction>
</comment>
<dbReference type="SMART" id="SM00267">
    <property type="entry name" value="GGDEF"/>
    <property type="match status" value="1"/>
</dbReference>
<dbReference type="AlphaFoldDB" id="A0A4R0P8T3"/>
<dbReference type="GO" id="GO:0071555">
    <property type="term" value="P:cell wall organization"/>
    <property type="evidence" value="ECO:0007669"/>
    <property type="project" value="InterPro"/>
</dbReference>
<dbReference type="GO" id="GO:0043709">
    <property type="term" value="P:cell adhesion involved in single-species biofilm formation"/>
    <property type="evidence" value="ECO:0007669"/>
    <property type="project" value="TreeGrafter"/>
</dbReference>
<evidence type="ECO:0000256" key="8">
    <source>
        <dbReference type="SAM" id="Phobius"/>
    </source>
</evidence>
<keyword evidence="6 8" id="KW-0472">Membrane</keyword>
<dbReference type="GO" id="GO:0000155">
    <property type="term" value="F:phosphorelay sensor kinase activity"/>
    <property type="evidence" value="ECO:0007669"/>
    <property type="project" value="InterPro"/>
</dbReference>
<dbReference type="RefSeq" id="WP_131569802.1">
    <property type="nucleotide sequence ID" value="NZ_JAINFK010000006.1"/>
</dbReference>
<dbReference type="PROSITE" id="PS50887">
    <property type="entry name" value="GGDEF"/>
    <property type="match status" value="1"/>
</dbReference>
<feature type="transmembrane region" description="Helical" evidence="8">
    <location>
        <begin position="135"/>
        <end position="156"/>
    </location>
</feature>
<dbReference type="SUPFAM" id="SSF55073">
    <property type="entry name" value="Nucleotide cyclase"/>
    <property type="match status" value="1"/>
</dbReference>
<dbReference type="GO" id="GO:0052621">
    <property type="term" value="F:diguanylate cyclase activity"/>
    <property type="evidence" value="ECO:0007669"/>
    <property type="project" value="UniProtKB-EC"/>
</dbReference>
<name>A0A4R0P8T3_9HYPH</name>
<evidence type="ECO:0000256" key="6">
    <source>
        <dbReference type="ARBA" id="ARBA00023136"/>
    </source>
</evidence>
<evidence type="ECO:0000256" key="7">
    <source>
        <dbReference type="ARBA" id="ARBA00034247"/>
    </source>
</evidence>
<dbReference type="CDD" id="cd01949">
    <property type="entry name" value="GGDEF"/>
    <property type="match status" value="1"/>
</dbReference>
<feature type="transmembrane region" description="Helical" evidence="8">
    <location>
        <begin position="104"/>
        <end position="123"/>
    </location>
</feature>
<feature type="domain" description="GGDEF" evidence="9">
    <location>
        <begin position="228"/>
        <end position="359"/>
    </location>
</feature>
<evidence type="ECO:0000256" key="2">
    <source>
        <dbReference type="ARBA" id="ARBA00012528"/>
    </source>
</evidence>
<dbReference type="InterPro" id="IPR000160">
    <property type="entry name" value="GGDEF_dom"/>
</dbReference>
<dbReference type="PANTHER" id="PTHR45138">
    <property type="entry name" value="REGULATORY COMPONENTS OF SENSORY TRANSDUCTION SYSTEM"/>
    <property type="match status" value="1"/>
</dbReference>
<dbReference type="GO" id="GO:1902201">
    <property type="term" value="P:negative regulation of bacterial-type flagellum-dependent cell motility"/>
    <property type="evidence" value="ECO:0007669"/>
    <property type="project" value="TreeGrafter"/>
</dbReference>
<feature type="transmembrane region" description="Helical" evidence="8">
    <location>
        <begin position="68"/>
        <end position="92"/>
    </location>
</feature>